<dbReference type="InterPro" id="IPR051876">
    <property type="entry name" value="ODA-DC/CCD"/>
</dbReference>
<proteinExistence type="predicted"/>
<dbReference type="EMBL" id="JAGTTL010000008">
    <property type="protein sequence ID" value="KAK6319417.1"/>
    <property type="molecule type" value="Genomic_DNA"/>
</dbReference>
<dbReference type="PANTHER" id="PTHR21694:SF18">
    <property type="entry name" value="COILED-COIL DOMAIN-CONTAINING PROTEIN 63"/>
    <property type="match status" value="1"/>
</dbReference>
<gene>
    <name evidence="4" type="ORF">J4Q44_G00106280</name>
</gene>
<keyword evidence="1 2" id="KW-0175">Coiled coil</keyword>
<dbReference type="GO" id="GO:0003341">
    <property type="term" value="P:cilium movement"/>
    <property type="evidence" value="ECO:0007669"/>
    <property type="project" value="TreeGrafter"/>
</dbReference>
<dbReference type="GO" id="GO:0036158">
    <property type="term" value="P:outer dynein arm assembly"/>
    <property type="evidence" value="ECO:0007669"/>
    <property type="project" value="TreeGrafter"/>
</dbReference>
<evidence type="ECO:0000313" key="5">
    <source>
        <dbReference type="Proteomes" id="UP001356427"/>
    </source>
</evidence>
<feature type="domain" description="ODAD1 central coiled coil region" evidence="3">
    <location>
        <begin position="3"/>
        <end position="105"/>
    </location>
</feature>
<accession>A0AAN8RA78</accession>
<dbReference type="Pfam" id="PF21773">
    <property type="entry name" value="ODAD1_CC"/>
    <property type="match status" value="1"/>
</dbReference>
<keyword evidence="5" id="KW-1185">Reference proteome</keyword>
<evidence type="ECO:0000259" key="3">
    <source>
        <dbReference type="Pfam" id="PF21773"/>
    </source>
</evidence>
<dbReference type="PANTHER" id="PTHR21694">
    <property type="entry name" value="COILED-COIL DOMAIN-CONTAINING PROTEIN 63"/>
    <property type="match status" value="1"/>
</dbReference>
<reference evidence="4 5" key="1">
    <citation type="submission" date="2021-04" db="EMBL/GenBank/DDBJ databases">
        <authorList>
            <person name="De Guttry C."/>
            <person name="Zahm M."/>
            <person name="Klopp C."/>
            <person name="Cabau C."/>
            <person name="Louis A."/>
            <person name="Berthelot C."/>
            <person name="Parey E."/>
            <person name="Roest Crollius H."/>
            <person name="Montfort J."/>
            <person name="Robinson-Rechavi M."/>
            <person name="Bucao C."/>
            <person name="Bouchez O."/>
            <person name="Gislard M."/>
            <person name="Lluch J."/>
            <person name="Milhes M."/>
            <person name="Lampietro C."/>
            <person name="Lopez Roques C."/>
            <person name="Donnadieu C."/>
            <person name="Braasch I."/>
            <person name="Desvignes T."/>
            <person name="Postlethwait J."/>
            <person name="Bobe J."/>
            <person name="Wedekind C."/>
            <person name="Guiguen Y."/>
        </authorList>
    </citation>
    <scope>NUCLEOTIDE SEQUENCE [LARGE SCALE GENOMIC DNA]</scope>
    <source>
        <strain evidence="4">Cs_M1</strain>
        <tissue evidence="4">Blood</tissue>
    </source>
</reference>
<evidence type="ECO:0000256" key="2">
    <source>
        <dbReference type="SAM" id="Coils"/>
    </source>
</evidence>
<dbReference type="Gene3D" id="1.20.5.1700">
    <property type="match status" value="1"/>
</dbReference>
<name>A0AAN8RA78_9TELE</name>
<dbReference type="Proteomes" id="UP001356427">
    <property type="component" value="Unassembled WGS sequence"/>
</dbReference>
<dbReference type="GO" id="GO:0005930">
    <property type="term" value="C:axoneme"/>
    <property type="evidence" value="ECO:0007669"/>
    <property type="project" value="TreeGrafter"/>
</dbReference>
<comment type="caution">
    <text evidence="4">The sequence shown here is derived from an EMBL/GenBank/DDBJ whole genome shotgun (WGS) entry which is preliminary data.</text>
</comment>
<evidence type="ECO:0000313" key="4">
    <source>
        <dbReference type="EMBL" id="KAK6319417.1"/>
    </source>
</evidence>
<dbReference type="AlphaFoldDB" id="A0AAN8RA78"/>
<organism evidence="4 5">
    <name type="scientific">Coregonus suidteri</name>
    <dbReference type="NCBI Taxonomy" id="861788"/>
    <lineage>
        <taxon>Eukaryota</taxon>
        <taxon>Metazoa</taxon>
        <taxon>Chordata</taxon>
        <taxon>Craniata</taxon>
        <taxon>Vertebrata</taxon>
        <taxon>Euteleostomi</taxon>
        <taxon>Actinopterygii</taxon>
        <taxon>Neopterygii</taxon>
        <taxon>Teleostei</taxon>
        <taxon>Protacanthopterygii</taxon>
        <taxon>Salmoniformes</taxon>
        <taxon>Salmonidae</taxon>
        <taxon>Coregoninae</taxon>
        <taxon>Coregonus</taxon>
    </lineage>
</organism>
<sequence>MGGESLETYQTVHRLLVKVGGDSDLRQIGRNFVENEEKSFVYFNYINELNNNSTMLKDRINKLRTEILRFELENKQYDQQWEGQLKELEGELEQRRGLANNLESQ</sequence>
<protein>
    <recommendedName>
        <fullName evidence="3">ODAD1 central coiled coil region domain-containing protein</fullName>
    </recommendedName>
</protein>
<evidence type="ECO:0000256" key="1">
    <source>
        <dbReference type="ARBA" id="ARBA00023054"/>
    </source>
</evidence>
<feature type="coiled-coil region" evidence="2">
    <location>
        <begin position="46"/>
        <end position="105"/>
    </location>
</feature>
<dbReference type="InterPro" id="IPR049258">
    <property type="entry name" value="ODAD1_CC"/>
</dbReference>